<protein>
    <submittedName>
        <fullName evidence="3">Uncharacterized protein</fullName>
    </submittedName>
</protein>
<feature type="transmembrane region" description="Helical" evidence="1">
    <location>
        <begin position="143"/>
        <end position="161"/>
    </location>
</feature>
<reference evidence="2" key="1">
    <citation type="submission" date="2015-01" db="EMBL/GenBank/DDBJ databases">
        <title>Comparative genome analysis of Bacillus coagulans HM-08, Clostridium butyricum HM-68, Bacillus subtilis HM-66 and Bacillus licheniformis BL-09.</title>
        <authorList>
            <person name="Zhang H."/>
        </authorList>
    </citation>
    <scope>NUCLEOTIDE SEQUENCE [LARGE SCALE GENOMIC DNA]</scope>
    <source>
        <strain evidence="2">HM-08</strain>
    </source>
</reference>
<evidence type="ECO:0000313" key="5">
    <source>
        <dbReference type="Proteomes" id="UP000070376"/>
    </source>
</evidence>
<accession>A0A0C5C5U6</accession>
<feature type="transmembrane region" description="Helical" evidence="1">
    <location>
        <begin position="12"/>
        <end position="28"/>
    </location>
</feature>
<sequence length="167" mass="19421">MLPKKFDENEIFTLAALAGLILALYLLPKAVSWKAGLANGLFFTAMACFADEVLSAMHPLNLYNTFDSPDLELFDFIIYIPVFTLYGYLFITVQRLSWARIRSVRHVLFYLLIWIAFTSLMEMMAVKFRVFHYLEGWDNLHSLVAYCVLFPIFYTYANWILKIDASD</sequence>
<evidence type="ECO:0000313" key="3">
    <source>
        <dbReference type="EMBL" id="KWZ82791.1"/>
    </source>
</evidence>
<dbReference type="EMBL" id="CP010525">
    <property type="protein sequence ID" value="AJO22161.1"/>
    <property type="molecule type" value="Genomic_DNA"/>
</dbReference>
<keyword evidence="1" id="KW-1133">Transmembrane helix</keyword>
<dbReference type="AlphaFoldDB" id="A0A0C5C5U6"/>
<keyword evidence="1" id="KW-0812">Transmembrane</keyword>
<proteinExistence type="predicted"/>
<gene>
    <name evidence="3" type="ORF">HMPREF3213_01551</name>
    <name evidence="2" type="ORF">SB48_HM08orf02150</name>
</gene>
<dbReference type="STRING" id="1398.AB434_3896"/>
<dbReference type="RefSeq" id="WP_017550250.1">
    <property type="nucleotide sequence ID" value="NZ_CP010525.1"/>
</dbReference>
<reference evidence="5" key="3">
    <citation type="submission" date="2016-01" db="EMBL/GenBank/DDBJ databases">
        <authorList>
            <person name="Mitreva M."/>
            <person name="Pepin K.H."/>
            <person name="Mihindukulasuriya K.A."/>
            <person name="Fulton R."/>
            <person name="Fronick C."/>
            <person name="O'Laughlin M."/>
            <person name="Miner T."/>
            <person name="Herter B."/>
            <person name="Rosa B.A."/>
            <person name="Cordes M."/>
            <person name="Tomlinson C."/>
            <person name="Wollam A."/>
            <person name="Palsikar V.B."/>
            <person name="Mardis E.R."/>
            <person name="Wilson R.K."/>
        </authorList>
    </citation>
    <scope>NUCLEOTIDE SEQUENCE [LARGE SCALE GENOMIC DNA]</scope>
    <source>
        <strain evidence="5">GED7749B</strain>
    </source>
</reference>
<reference evidence="4" key="2">
    <citation type="submission" date="2015-01" db="EMBL/GenBank/DDBJ databases">
        <title>Comparative genome analysis of Bacillus coagulans HM-08, Clostridium butyricum HM-68, Bacillus subtilis HM-66 and Bacillus paralicheniformis BL-09.</title>
        <authorList>
            <person name="Zhang H."/>
        </authorList>
    </citation>
    <scope>NUCLEOTIDE SEQUENCE [LARGE SCALE GENOMIC DNA]</scope>
    <source>
        <strain evidence="4">HM-08</strain>
    </source>
</reference>
<evidence type="ECO:0000313" key="4">
    <source>
        <dbReference type="Proteomes" id="UP000032024"/>
    </source>
</evidence>
<dbReference type="Proteomes" id="UP000070376">
    <property type="component" value="Unassembled WGS sequence"/>
</dbReference>
<evidence type="ECO:0000256" key="1">
    <source>
        <dbReference type="SAM" id="Phobius"/>
    </source>
</evidence>
<feature type="transmembrane region" description="Helical" evidence="1">
    <location>
        <begin position="108"/>
        <end position="131"/>
    </location>
</feature>
<dbReference type="Proteomes" id="UP000032024">
    <property type="component" value="Chromosome"/>
</dbReference>
<organism evidence="3 5">
    <name type="scientific">Heyndrickxia coagulans</name>
    <name type="common">Weizmannia coagulans</name>
    <dbReference type="NCBI Taxonomy" id="1398"/>
    <lineage>
        <taxon>Bacteria</taxon>
        <taxon>Bacillati</taxon>
        <taxon>Bacillota</taxon>
        <taxon>Bacilli</taxon>
        <taxon>Bacillales</taxon>
        <taxon>Bacillaceae</taxon>
        <taxon>Heyndrickxia</taxon>
    </lineage>
</organism>
<name>A0A0C5C5U6_HEYCO</name>
<dbReference type="PATRIC" id="fig|1398.18.peg.1387"/>
<feature type="transmembrane region" description="Helical" evidence="1">
    <location>
        <begin position="76"/>
        <end position="96"/>
    </location>
</feature>
<feature type="transmembrane region" description="Helical" evidence="1">
    <location>
        <begin position="35"/>
        <end position="56"/>
    </location>
</feature>
<keyword evidence="4" id="KW-1185">Reference proteome</keyword>
<dbReference type="GeneID" id="93259163"/>
<keyword evidence="1" id="KW-0472">Membrane</keyword>
<evidence type="ECO:0000313" key="2">
    <source>
        <dbReference type="EMBL" id="AJO22161.1"/>
    </source>
</evidence>
<reference evidence="3" key="4">
    <citation type="submission" date="2016-01" db="EMBL/GenBank/DDBJ databases">
        <authorList>
            <person name="Oliw E.H."/>
        </authorList>
    </citation>
    <scope>NUCLEOTIDE SEQUENCE [LARGE SCALE GENOMIC DNA]</scope>
    <source>
        <strain evidence="3">GED7749B</strain>
    </source>
</reference>
<dbReference type="EMBL" id="LRPN01000048">
    <property type="protein sequence ID" value="KWZ82791.1"/>
    <property type="molecule type" value="Genomic_DNA"/>
</dbReference>